<keyword evidence="6 8" id="KW-1133">Transmembrane helix</keyword>
<feature type="transmembrane region" description="Helical" evidence="8">
    <location>
        <begin position="75"/>
        <end position="95"/>
    </location>
</feature>
<dbReference type="AlphaFoldDB" id="A0AAW8U5E4"/>
<comment type="caution">
    <text evidence="9">The sequence shown here is derived from an EMBL/GenBank/DDBJ whole genome shotgun (WGS) entry which is preliminary data.</text>
</comment>
<dbReference type="InterPro" id="IPR007227">
    <property type="entry name" value="Cell_shape_determining_MreD"/>
</dbReference>
<dbReference type="EMBL" id="JARQBJ010000006">
    <property type="protein sequence ID" value="MDT2811150.1"/>
    <property type="molecule type" value="Genomic_DNA"/>
</dbReference>
<keyword evidence="3" id="KW-1003">Cell membrane</keyword>
<evidence type="ECO:0000256" key="6">
    <source>
        <dbReference type="ARBA" id="ARBA00022989"/>
    </source>
</evidence>
<evidence type="ECO:0000256" key="1">
    <source>
        <dbReference type="ARBA" id="ARBA00004651"/>
    </source>
</evidence>
<organism evidence="9 10">
    <name type="scientific">Enterococcus asini</name>
    <dbReference type="NCBI Taxonomy" id="57732"/>
    <lineage>
        <taxon>Bacteria</taxon>
        <taxon>Bacillati</taxon>
        <taxon>Bacillota</taxon>
        <taxon>Bacilli</taxon>
        <taxon>Lactobacillales</taxon>
        <taxon>Enterococcaceae</taxon>
        <taxon>Enterococcus</taxon>
    </lineage>
</organism>
<keyword evidence="5" id="KW-0133">Cell shape</keyword>
<accession>A0AAW8U5E4</accession>
<protein>
    <submittedName>
        <fullName evidence="9">Rod shape-determining protein MreD</fullName>
    </submittedName>
</protein>
<sequence>MKKQYLAYYAAPTLFILMLVDSQLTRIFTNVTENVYLANAHLFLIALMVCCHVLPKRYMLITGLVLGLLFDTYYISVIGIYAVTIPAIIWLMYLLHSILYRSIFTMFFGTVILVTVYEVLPLLIQVLFNLTTVKVSFFISHSLGPTLLINLLLFVLFIFPFKRLFGAK</sequence>
<evidence type="ECO:0000313" key="9">
    <source>
        <dbReference type="EMBL" id="MDT2811150.1"/>
    </source>
</evidence>
<gene>
    <name evidence="9" type="primary">mreD</name>
    <name evidence="9" type="ORF">P7H43_11735</name>
</gene>
<proteinExistence type="inferred from homology"/>
<keyword evidence="4 8" id="KW-0812">Transmembrane</keyword>
<feature type="transmembrane region" description="Helical" evidence="8">
    <location>
        <begin position="36"/>
        <end position="55"/>
    </location>
</feature>
<feature type="transmembrane region" description="Helical" evidence="8">
    <location>
        <begin position="6"/>
        <end position="24"/>
    </location>
</feature>
<evidence type="ECO:0000256" key="2">
    <source>
        <dbReference type="ARBA" id="ARBA00007776"/>
    </source>
</evidence>
<evidence type="ECO:0000256" key="3">
    <source>
        <dbReference type="ARBA" id="ARBA00022475"/>
    </source>
</evidence>
<comment type="subcellular location">
    <subcellularLocation>
        <location evidence="1">Cell membrane</location>
        <topology evidence="1">Multi-pass membrane protein</topology>
    </subcellularLocation>
</comment>
<dbReference type="GO" id="GO:0005886">
    <property type="term" value="C:plasma membrane"/>
    <property type="evidence" value="ECO:0007669"/>
    <property type="project" value="UniProtKB-SubCell"/>
</dbReference>
<feature type="transmembrane region" description="Helical" evidence="8">
    <location>
        <begin position="102"/>
        <end position="124"/>
    </location>
</feature>
<dbReference type="GO" id="GO:0008360">
    <property type="term" value="P:regulation of cell shape"/>
    <property type="evidence" value="ECO:0007669"/>
    <property type="project" value="UniProtKB-KW"/>
</dbReference>
<dbReference type="RefSeq" id="WP_010754899.1">
    <property type="nucleotide sequence ID" value="NZ_CABJBY010000007.1"/>
</dbReference>
<evidence type="ECO:0000256" key="5">
    <source>
        <dbReference type="ARBA" id="ARBA00022960"/>
    </source>
</evidence>
<comment type="similarity">
    <text evidence="2">Belongs to the MreD family.</text>
</comment>
<dbReference type="GeneID" id="78364334"/>
<evidence type="ECO:0000313" key="10">
    <source>
        <dbReference type="Proteomes" id="UP001256711"/>
    </source>
</evidence>
<keyword evidence="7 8" id="KW-0472">Membrane</keyword>
<dbReference type="Pfam" id="PF04093">
    <property type="entry name" value="MreD"/>
    <property type="match status" value="1"/>
</dbReference>
<feature type="transmembrane region" description="Helical" evidence="8">
    <location>
        <begin position="136"/>
        <end position="159"/>
    </location>
</feature>
<reference evidence="9" key="1">
    <citation type="submission" date="2023-03" db="EMBL/GenBank/DDBJ databases">
        <authorList>
            <person name="Shen W."/>
            <person name="Cai J."/>
        </authorList>
    </citation>
    <scope>NUCLEOTIDE SEQUENCE</scope>
    <source>
        <strain evidence="9">B226-2</strain>
    </source>
</reference>
<dbReference type="Proteomes" id="UP001256711">
    <property type="component" value="Unassembled WGS sequence"/>
</dbReference>
<name>A0AAW8U5E4_9ENTE</name>
<evidence type="ECO:0000256" key="4">
    <source>
        <dbReference type="ARBA" id="ARBA00022692"/>
    </source>
</evidence>
<evidence type="ECO:0000256" key="7">
    <source>
        <dbReference type="ARBA" id="ARBA00023136"/>
    </source>
</evidence>
<dbReference type="NCBIfam" id="TIGR03426">
    <property type="entry name" value="shape_MreD"/>
    <property type="match status" value="1"/>
</dbReference>
<evidence type="ECO:0000256" key="8">
    <source>
        <dbReference type="SAM" id="Phobius"/>
    </source>
</evidence>